<gene>
    <name evidence="1" type="ORF">Salat_1415300</name>
</gene>
<comment type="caution">
    <text evidence="1">The sequence shown here is derived from an EMBL/GenBank/DDBJ whole genome shotgun (WGS) entry which is preliminary data.</text>
</comment>
<proteinExistence type="predicted"/>
<protein>
    <submittedName>
        <fullName evidence="1">Uncharacterized protein</fullName>
    </submittedName>
</protein>
<name>A0AAE2CLE3_9LAMI</name>
<dbReference type="Proteomes" id="UP001293254">
    <property type="component" value="Unassembled WGS sequence"/>
</dbReference>
<evidence type="ECO:0000313" key="1">
    <source>
        <dbReference type="EMBL" id="KAK4426467.1"/>
    </source>
</evidence>
<reference evidence="1" key="2">
    <citation type="journal article" date="2024" name="Plant">
        <title>Genomic evolution and insights into agronomic trait innovations of Sesamum species.</title>
        <authorList>
            <person name="Miao H."/>
            <person name="Wang L."/>
            <person name="Qu L."/>
            <person name="Liu H."/>
            <person name="Sun Y."/>
            <person name="Le M."/>
            <person name="Wang Q."/>
            <person name="Wei S."/>
            <person name="Zheng Y."/>
            <person name="Lin W."/>
            <person name="Duan Y."/>
            <person name="Cao H."/>
            <person name="Xiong S."/>
            <person name="Wang X."/>
            <person name="Wei L."/>
            <person name="Li C."/>
            <person name="Ma Q."/>
            <person name="Ju M."/>
            <person name="Zhao R."/>
            <person name="Li G."/>
            <person name="Mu C."/>
            <person name="Tian Q."/>
            <person name="Mei H."/>
            <person name="Zhang T."/>
            <person name="Gao T."/>
            <person name="Zhang H."/>
        </authorList>
    </citation>
    <scope>NUCLEOTIDE SEQUENCE</scope>
    <source>
        <strain evidence="1">3651</strain>
    </source>
</reference>
<accession>A0AAE2CLE3</accession>
<evidence type="ECO:0000313" key="2">
    <source>
        <dbReference type="Proteomes" id="UP001293254"/>
    </source>
</evidence>
<dbReference type="AlphaFoldDB" id="A0AAE2CLE3"/>
<dbReference type="EMBL" id="JACGWO010000005">
    <property type="protein sequence ID" value="KAK4426467.1"/>
    <property type="molecule type" value="Genomic_DNA"/>
</dbReference>
<reference evidence="1" key="1">
    <citation type="submission" date="2020-06" db="EMBL/GenBank/DDBJ databases">
        <authorList>
            <person name="Li T."/>
            <person name="Hu X."/>
            <person name="Zhang T."/>
            <person name="Song X."/>
            <person name="Zhang H."/>
            <person name="Dai N."/>
            <person name="Sheng W."/>
            <person name="Hou X."/>
            <person name="Wei L."/>
        </authorList>
    </citation>
    <scope>NUCLEOTIDE SEQUENCE</scope>
    <source>
        <strain evidence="1">3651</strain>
        <tissue evidence="1">Leaf</tissue>
    </source>
</reference>
<organism evidence="1 2">
    <name type="scientific">Sesamum alatum</name>
    <dbReference type="NCBI Taxonomy" id="300844"/>
    <lineage>
        <taxon>Eukaryota</taxon>
        <taxon>Viridiplantae</taxon>
        <taxon>Streptophyta</taxon>
        <taxon>Embryophyta</taxon>
        <taxon>Tracheophyta</taxon>
        <taxon>Spermatophyta</taxon>
        <taxon>Magnoliopsida</taxon>
        <taxon>eudicotyledons</taxon>
        <taxon>Gunneridae</taxon>
        <taxon>Pentapetalae</taxon>
        <taxon>asterids</taxon>
        <taxon>lamiids</taxon>
        <taxon>Lamiales</taxon>
        <taxon>Pedaliaceae</taxon>
        <taxon>Sesamum</taxon>
    </lineage>
</organism>
<keyword evidence="2" id="KW-1185">Reference proteome</keyword>
<sequence>MPVLTVVAPTAQISLNSLHHRVSHPVLAHLNRVPLLYLRSRVPDPHVVASLNVRSPLPQPHTAALWRRQSPPPYTPCHLLQQIVRPSTIFCNRCYCAFFRLQSMVDILDFLMAFGFSDFLT</sequence>